<dbReference type="GeneID" id="109472980"/>
<evidence type="ECO:0000313" key="4">
    <source>
        <dbReference type="RefSeq" id="XP_019628403.1"/>
    </source>
</evidence>
<feature type="region of interest" description="Disordered" evidence="1">
    <location>
        <begin position="1"/>
        <end position="73"/>
    </location>
</feature>
<dbReference type="InterPro" id="IPR046815">
    <property type="entry name" value="P2RX7_C"/>
</dbReference>
<name>A0A6P4YVN1_BRABE</name>
<dbReference type="Pfam" id="PF20478">
    <property type="entry name" value="P2RX7_C"/>
    <property type="match status" value="1"/>
</dbReference>
<proteinExistence type="predicted"/>
<gene>
    <name evidence="4" type="primary">LOC109472980</name>
</gene>
<organism evidence="3 4">
    <name type="scientific">Branchiostoma belcheri</name>
    <name type="common">Amphioxus</name>
    <dbReference type="NCBI Taxonomy" id="7741"/>
    <lineage>
        <taxon>Eukaryota</taxon>
        <taxon>Metazoa</taxon>
        <taxon>Chordata</taxon>
        <taxon>Cephalochordata</taxon>
        <taxon>Leptocardii</taxon>
        <taxon>Amphioxiformes</taxon>
        <taxon>Branchiostomatidae</taxon>
        <taxon>Branchiostoma</taxon>
    </lineage>
</organism>
<keyword evidence="3" id="KW-1185">Reference proteome</keyword>
<feature type="domain" description="P2X purinoreceptor 7 intracellular" evidence="2">
    <location>
        <begin position="68"/>
        <end position="198"/>
    </location>
</feature>
<accession>A0A6P4YVN1</accession>
<feature type="compositionally biased region" description="Acidic residues" evidence="1">
    <location>
        <begin position="52"/>
        <end position="62"/>
    </location>
</feature>
<dbReference type="OrthoDB" id="5955457at2759"/>
<dbReference type="PANTHER" id="PTHR36981">
    <property type="entry name" value="ZGC:195170"/>
    <property type="match status" value="1"/>
</dbReference>
<dbReference type="AlphaFoldDB" id="A0A6P4YVN1"/>
<evidence type="ECO:0000256" key="1">
    <source>
        <dbReference type="SAM" id="MobiDB-lite"/>
    </source>
</evidence>
<protein>
    <submittedName>
        <fullName evidence="4">P2X purinoceptor 7-like</fullName>
    </submittedName>
</protein>
<dbReference type="KEGG" id="bbel:109472980"/>
<evidence type="ECO:0000313" key="3">
    <source>
        <dbReference type="Proteomes" id="UP000515135"/>
    </source>
</evidence>
<reference evidence="4" key="1">
    <citation type="submission" date="2025-08" db="UniProtKB">
        <authorList>
            <consortium name="RefSeq"/>
        </authorList>
    </citation>
    <scope>IDENTIFICATION</scope>
    <source>
        <tissue evidence="4">Gonad</tissue>
    </source>
</reference>
<dbReference type="RefSeq" id="XP_019628403.1">
    <property type="nucleotide sequence ID" value="XM_019772844.1"/>
</dbReference>
<dbReference type="Proteomes" id="UP000515135">
    <property type="component" value="Unplaced"/>
</dbReference>
<feature type="compositionally biased region" description="Basic and acidic residues" evidence="1">
    <location>
        <begin position="63"/>
        <end position="73"/>
    </location>
</feature>
<evidence type="ECO:0000259" key="2">
    <source>
        <dbReference type="Pfam" id="PF20478"/>
    </source>
</evidence>
<sequence length="203" mass="23312">MTSRDVTVGTPTRRRSEERSPKMAEAMEVGGELEWGDAYGVGGVQPYQFEPEAAEGEDGDPEAPDRGNQDRRSNRNWCRCDNCRIMATTTECVCCQEHEQIRNTMEGVSPAPKCITMHPGFSSVCLDIWALQCAYYQYRQEYGPSQDPTHERYRYIAYRQLVRWCWGWLGREMRVVLPACAVTKIRDTFPSAQYTGFQYPPLN</sequence>
<dbReference type="PANTHER" id="PTHR36981:SF1">
    <property type="entry name" value="P2X PURINORECEPTOR 7 INTRACELLULAR DOMAIN-CONTAINING PROTEIN"/>
    <property type="match status" value="1"/>
</dbReference>